<protein>
    <submittedName>
        <fullName evidence="1">Uncharacterized protein</fullName>
    </submittedName>
</protein>
<organism evidence="1">
    <name type="scientific">Cacopsylla melanoneura</name>
    <dbReference type="NCBI Taxonomy" id="428564"/>
    <lineage>
        <taxon>Eukaryota</taxon>
        <taxon>Metazoa</taxon>
        <taxon>Ecdysozoa</taxon>
        <taxon>Arthropoda</taxon>
        <taxon>Hexapoda</taxon>
        <taxon>Insecta</taxon>
        <taxon>Pterygota</taxon>
        <taxon>Neoptera</taxon>
        <taxon>Paraneoptera</taxon>
        <taxon>Hemiptera</taxon>
        <taxon>Sternorrhyncha</taxon>
        <taxon>Psylloidea</taxon>
        <taxon>Psyllidae</taxon>
        <taxon>Psyllinae</taxon>
        <taxon>Cacopsylla</taxon>
    </lineage>
</organism>
<name>A0A8D9EAH8_9HEMI</name>
<accession>A0A8D9EAH8</accession>
<sequence length="110" mass="12100">MFELGLDLVEAGSRAPPSALSLGFLFQNPGNFQSKRKLPAFNHLWPKCVSAGTPTLESPDMNRPDTASNLPFLCLHVTLDGLIPTLALSNRSTVMCRTKLFILNCKLQEK</sequence>
<dbReference type="AlphaFoldDB" id="A0A8D9EAH8"/>
<reference evidence="1" key="1">
    <citation type="submission" date="2021-05" db="EMBL/GenBank/DDBJ databases">
        <authorList>
            <person name="Alioto T."/>
            <person name="Alioto T."/>
            <person name="Gomez Garrido J."/>
        </authorList>
    </citation>
    <scope>NUCLEOTIDE SEQUENCE</scope>
</reference>
<evidence type="ECO:0000313" key="1">
    <source>
        <dbReference type="EMBL" id="CAG6745379.1"/>
    </source>
</evidence>
<dbReference type="EMBL" id="HBUF01493228">
    <property type="protein sequence ID" value="CAG6745379.1"/>
    <property type="molecule type" value="Transcribed_RNA"/>
</dbReference>
<proteinExistence type="predicted"/>